<dbReference type="InterPro" id="IPR050114">
    <property type="entry name" value="UPF0173_UPF0282_UlaG_hydrolase"/>
</dbReference>
<dbReference type="Pfam" id="PF13483">
    <property type="entry name" value="Lactamase_B_3"/>
    <property type="match status" value="1"/>
</dbReference>
<comment type="caution">
    <text evidence="1">The sequence shown here is derived from an EMBL/GenBank/DDBJ whole genome shotgun (WGS) entry which is preliminary data.</text>
</comment>
<dbReference type="AlphaFoldDB" id="A0A0F8Y576"/>
<evidence type="ECO:0000313" key="1">
    <source>
        <dbReference type="EMBL" id="KKK76413.1"/>
    </source>
</evidence>
<accession>A0A0F8Y576</accession>
<protein>
    <recommendedName>
        <fullName evidence="2">Metallo-beta-lactamase domain-containing protein</fullName>
    </recommendedName>
</protein>
<dbReference type="PANTHER" id="PTHR43546">
    <property type="entry name" value="UPF0173 METAL-DEPENDENT HYDROLASE MJ1163-RELATED"/>
    <property type="match status" value="1"/>
</dbReference>
<dbReference type="EMBL" id="LAZR01055416">
    <property type="protein sequence ID" value="KKK76413.1"/>
    <property type="molecule type" value="Genomic_DNA"/>
</dbReference>
<evidence type="ECO:0008006" key="2">
    <source>
        <dbReference type="Google" id="ProtNLM"/>
    </source>
</evidence>
<sequence>MIESIKWLGHDAFCIVGDGVTLYTDPYMFEDLSEIPPADIILITHSHHDHLSPDDIAKIQTPETVIVATPDCKDNLTGDVRFIKPGDTLEIKGMSIEAVPAYNTNKNFHPKENNWVGYIFTMEGSRIYHAGDTDHITEMKDIKCDIALLPVSGTYVMTADEAVSAALDINPDIVIPMHYGSPVIGTIEDAKRFASALKGKVKVEILEQLQ</sequence>
<organism evidence="1">
    <name type="scientific">marine sediment metagenome</name>
    <dbReference type="NCBI Taxonomy" id="412755"/>
    <lineage>
        <taxon>unclassified sequences</taxon>
        <taxon>metagenomes</taxon>
        <taxon>ecological metagenomes</taxon>
    </lineage>
</organism>
<gene>
    <name evidence="1" type="ORF">LCGC14_2863900</name>
</gene>
<dbReference type="SUPFAM" id="SSF56281">
    <property type="entry name" value="Metallo-hydrolase/oxidoreductase"/>
    <property type="match status" value="1"/>
</dbReference>
<reference evidence="1" key="1">
    <citation type="journal article" date="2015" name="Nature">
        <title>Complex archaea that bridge the gap between prokaryotes and eukaryotes.</title>
        <authorList>
            <person name="Spang A."/>
            <person name="Saw J.H."/>
            <person name="Jorgensen S.L."/>
            <person name="Zaremba-Niedzwiedzka K."/>
            <person name="Martijn J."/>
            <person name="Lind A.E."/>
            <person name="van Eijk R."/>
            <person name="Schleper C."/>
            <person name="Guy L."/>
            <person name="Ettema T.J."/>
        </authorList>
    </citation>
    <scope>NUCLEOTIDE SEQUENCE</scope>
</reference>
<name>A0A0F8Y576_9ZZZZ</name>
<proteinExistence type="predicted"/>
<dbReference type="InterPro" id="IPR036866">
    <property type="entry name" value="RibonucZ/Hydroxyglut_hydro"/>
</dbReference>
<dbReference type="PANTHER" id="PTHR43546:SF8">
    <property type="entry name" value="METALLO-BETA-LACTAMASE DOMAIN-CONTAINING PROTEIN"/>
    <property type="match status" value="1"/>
</dbReference>
<dbReference type="Gene3D" id="3.60.15.10">
    <property type="entry name" value="Ribonuclease Z/Hydroxyacylglutathione hydrolase-like"/>
    <property type="match status" value="1"/>
</dbReference>